<organism evidence="1 2">
    <name type="scientific">Electrophorus voltai</name>
    <dbReference type="NCBI Taxonomy" id="2609070"/>
    <lineage>
        <taxon>Eukaryota</taxon>
        <taxon>Metazoa</taxon>
        <taxon>Chordata</taxon>
        <taxon>Craniata</taxon>
        <taxon>Vertebrata</taxon>
        <taxon>Euteleostomi</taxon>
        <taxon>Actinopterygii</taxon>
        <taxon>Neopterygii</taxon>
        <taxon>Teleostei</taxon>
        <taxon>Ostariophysi</taxon>
        <taxon>Gymnotiformes</taxon>
        <taxon>Gymnotoidei</taxon>
        <taxon>Gymnotidae</taxon>
        <taxon>Electrophorus</taxon>
    </lineage>
</organism>
<comment type="caution">
    <text evidence="1">The sequence shown here is derived from an EMBL/GenBank/DDBJ whole genome shotgun (WGS) entry which is preliminary data.</text>
</comment>
<evidence type="ECO:0000313" key="1">
    <source>
        <dbReference type="EMBL" id="KAK1803165.1"/>
    </source>
</evidence>
<gene>
    <name evidence="1" type="ORF">P4O66_021698</name>
</gene>
<protein>
    <submittedName>
        <fullName evidence="1">Uncharacterized protein</fullName>
    </submittedName>
</protein>
<name>A0AAD8ZTE8_9TELE</name>
<accession>A0AAD8ZTE8</accession>
<reference evidence="1" key="1">
    <citation type="submission" date="2023-03" db="EMBL/GenBank/DDBJ databases">
        <title>Electrophorus voltai genome.</title>
        <authorList>
            <person name="Bian C."/>
        </authorList>
    </citation>
    <scope>NUCLEOTIDE SEQUENCE</scope>
    <source>
        <strain evidence="1">CB-2022</strain>
        <tissue evidence="1">Muscle</tissue>
    </source>
</reference>
<evidence type="ECO:0000313" key="2">
    <source>
        <dbReference type="Proteomes" id="UP001239994"/>
    </source>
</evidence>
<proteinExistence type="predicted"/>
<dbReference type="Proteomes" id="UP001239994">
    <property type="component" value="Unassembled WGS sequence"/>
</dbReference>
<dbReference type="EMBL" id="JAROKS010000006">
    <property type="protein sequence ID" value="KAK1803165.1"/>
    <property type="molecule type" value="Genomic_DNA"/>
</dbReference>
<sequence length="14" mass="1601">MVHHIQGPRVTGRL</sequence>
<keyword evidence="2" id="KW-1185">Reference proteome</keyword>